<organism evidence="5 6">
    <name type="scientific">Stakelama flava</name>
    <dbReference type="NCBI Taxonomy" id="2860338"/>
    <lineage>
        <taxon>Bacteria</taxon>
        <taxon>Pseudomonadati</taxon>
        <taxon>Pseudomonadota</taxon>
        <taxon>Alphaproteobacteria</taxon>
        <taxon>Sphingomonadales</taxon>
        <taxon>Sphingomonadaceae</taxon>
        <taxon>Stakelama</taxon>
    </lineage>
</organism>
<comment type="subcellular location">
    <subcellularLocation>
        <location evidence="1">Cell outer membrane</location>
        <topology evidence="1">Multi-pass membrane protein</topology>
    </subcellularLocation>
</comment>
<dbReference type="InterPro" id="IPR010104">
    <property type="entry name" value="TonB_rcpt_bac"/>
</dbReference>
<evidence type="ECO:0000313" key="6">
    <source>
        <dbReference type="Proteomes" id="UP001197214"/>
    </source>
</evidence>
<keyword evidence="1" id="KW-0998">Cell outer membrane</keyword>
<dbReference type="InterPro" id="IPR012910">
    <property type="entry name" value="Plug_dom"/>
</dbReference>
<keyword evidence="3" id="KW-0732">Signal</keyword>
<comment type="caution">
    <text evidence="5">The sequence shown here is derived from an EMBL/GenBank/DDBJ whole genome shotgun (WGS) entry which is preliminary data.</text>
</comment>
<feature type="compositionally biased region" description="Low complexity" evidence="2">
    <location>
        <begin position="58"/>
        <end position="68"/>
    </location>
</feature>
<reference evidence="5 6" key="1">
    <citation type="submission" date="2021-07" db="EMBL/GenBank/DDBJ databases">
        <title>Stakelama flava sp. nov., a novel endophytic bacterium isolated from branch of Kandelia candel.</title>
        <authorList>
            <person name="Tuo L."/>
        </authorList>
    </citation>
    <scope>NUCLEOTIDE SEQUENCE [LARGE SCALE GENOMIC DNA]</scope>
    <source>
        <strain evidence="5 6">CBK3Z-3</strain>
    </source>
</reference>
<keyword evidence="1" id="KW-0472">Membrane</keyword>
<name>A0ABS6XLP4_9SPHN</name>
<dbReference type="Proteomes" id="UP001197214">
    <property type="component" value="Unassembled WGS sequence"/>
</dbReference>
<feature type="region of interest" description="Disordered" evidence="2">
    <location>
        <begin position="37"/>
        <end position="68"/>
    </location>
</feature>
<proteinExistence type="inferred from homology"/>
<dbReference type="RefSeq" id="WP_219238259.1">
    <property type="nucleotide sequence ID" value="NZ_JAHWZX010000008.1"/>
</dbReference>
<dbReference type="EMBL" id="JAHWZX010000008">
    <property type="protein sequence ID" value="MBW4331133.1"/>
    <property type="molecule type" value="Genomic_DNA"/>
</dbReference>
<accession>A0ABS6XLP4</accession>
<dbReference type="CDD" id="cd01347">
    <property type="entry name" value="ligand_gated_channel"/>
    <property type="match status" value="1"/>
</dbReference>
<gene>
    <name evidence="5" type="ORF">KY084_09645</name>
</gene>
<evidence type="ECO:0000313" key="5">
    <source>
        <dbReference type="EMBL" id="MBW4331133.1"/>
    </source>
</evidence>
<keyword evidence="1" id="KW-1134">Transmembrane beta strand</keyword>
<comment type="similarity">
    <text evidence="1">Belongs to the TonB-dependent receptor family.</text>
</comment>
<dbReference type="PROSITE" id="PS52016">
    <property type="entry name" value="TONB_DEPENDENT_REC_3"/>
    <property type="match status" value="1"/>
</dbReference>
<keyword evidence="5" id="KW-0675">Receptor</keyword>
<feature type="domain" description="TonB-dependent receptor plug" evidence="4">
    <location>
        <begin position="93"/>
        <end position="195"/>
    </location>
</feature>
<evidence type="ECO:0000259" key="4">
    <source>
        <dbReference type="Pfam" id="PF07715"/>
    </source>
</evidence>
<sequence>MKRDFASDIRAKQAFLVGASSLALIIAAPVWAQTATGSTASEQTDPAQSDSDQGDTETQTAKDGVATTTTTTGDDIVVTGFRQSLESAVAEKRLSNQVVESVTAEDIGKLPDASIAESIARLPGLTSQRVSGRSNQISIRGFSPDFSTTLLNGREQTSTGDNRAVEYDQYPSEVVNQVLVYKTANAALIGQGLSGTVDLRTIRPLEYGKSVVSIGARGTYADIGKLNAGSDDKGYRVNATYVDQFFNDTLGVSFAAAYLHEPYQIQEFNSWGYAQTDDGNDVIGGSKSYVTSTVLKRLGLQGTVEWRPTPQLTMTVDGFYSDFNDDQIKRGIELPLGYGANGTSLLTADTVENGLVTSGTFNNVEGVVRNDSFQRKAKLYSFGYNTKWEGDNGWTAQADLSYSRTDREEIVLESYSGTGYGAGNGATDDIGFTTGSTGTVFTHNLDYSDPNQIFLTDSLGWGGDTEQAGYYNDREITDEISQYRLEVEKETFGSPISKVRFGMNYTKRTKQLTPTQYFLVLASGANEETLPEQYQLSPTSITYLGLGPILSYDPRDLLDGGVYSLVANNSNDVIASGYRVREDVMTTYLQGDIDQMIGAARLTGNVGVQAVFTEQKSSGLIYNGSEFNPITRGTDYVDVLPSLNLSLRLPTDWVFRLAVARQMQRPRLDDMRVANGYGYNTQEMILTGGGGNPYLRPIRSNSADFTVEKYFGNTGYLAIQTFYKDLKSFVYNQEVSYDFSGYPLPTGISEDDLVSRIGRNTIPINGDGGKIYGAELAGTLQFGELVGALDGFGATGGLSYTKTKIRPDPDSDPEDIPGYSKWVANGTIFFEKWGLNVRGSVRYRSSFVGELSGFGAQRVRRRARDETIVDAQIGYDFKTGPFQNVSLFLQGQNLTDEPFVTINGTNDMEVIDYQSYGRRFLAGASVRF</sequence>
<feature type="chain" id="PRO_5045444337" evidence="3">
    <location>
        <begin position="33"/>
        <end position="928"/>
    </location>
</feature>
<evidence type="ECO:0000256" key="3">
    <source>
        <dbReference type="SAM" id="SignalP"/>
    </source>
</evidence>
<keyword evidence="6" id="KW-1185">Reference proteome</keyword>
<evidence type="ECO:0000256" key="1">
    <source>
        <dbReference type="PROSITE-ProRule" id="PRU01360"/>
    </source>
</evidence>
<dbReference type="PANTHER" id="PTHR40980:SF3">
    <property type="entry name" value="TONB-DEPENDENT RECEPTOR-LIKE BETA-BARREL DOMAIN-CONTAINING PROTEIN"/>
    <property type="match status" value="1"/>
</dbReference>
<dbReference type="PANTHER" id="PTHR40980">
    <property type="entry name" value="PLUG DOMAIN-CONTAINING PROTEIN"/>
    <property type="match status" value="1"/>
</dbReference>
<dbReference type="InterPro" id="IPR039426">
    <property type="entry name" value="TonB-dep_rcpt-like"/>
</dbReference>
<keyword evidence="1" id="KW-0812">Transmembrane</keyword>
<protein>
    <submittedName>
        <fullName evidence="5">TonB-dependent receptor</fullName>
    </submittedName>
</protein>
<dbReference type="Pfam" id="PF07715">
    <property type="entry name" value="Plug"/>
    <property type="match status" value="1"/>
</dbReference>
<evidence type="ECO:0000256" key="2">
    <source>
        <dbReference type="SAM" id="MobiDB-lite"/>
    </source>
</evidence>
<keyword evidence="1" id="KW-0813">Transport</keyword>
<feature type="compositionally biased region" description="Polar residues" evidence="2">
    <location>
        <begin position="37"/>
        <end position="51"/>
    </location>
</feature>
<feature type="signal peptide" evidence="3">
    <location>
        <begin position="1"/>
        <end position="32"/>
    </location>
</feature>
<dbReference type="NCBIfam" id="TIGR01782">
    <property type="entry name" value="TonB-Xanth-Caul"/>
    <property type="match status" value="1"/>
</dbReference>